<evidence type="ECO:0000313" key="1">
    <source>
        <dbReference type="EMBL" id="CEA08956.1"/>
    </source>
</evidence>
<dbReference type="PATRIC" id="fig|1461584.3.peg.2294"/>
<accession>A0A078MVS8</accession>
<keyword evidence="1" id="KW-0378">Hydrolase</keyword>
<dbReference type="EMBL" id="LN483071">
    <property type="protein sequence ID" value="CEA08956.1"/>
    <property type="molecule type" value="Genomic_DNA"/>
</dbReference>
<dbReference type="GO" id="GO:0016787">
    <property type="term" value="F:hydrolase activity"/>
    <property type="evidence" value="ECO:0007669"/>
    <property type="project" value="UniProtKB-KW"/>
</dbReference>
<dbReference type="InterPro" id="IPR029058">
    <property type="entry name" value="AB_hydrolase_fold"/>
</dbReference>
<reference evidence="1" key="1">
    <citation type="submission" date="2014-07" db="EMBL/GenBank/DDBJ databases">
        <authorList>
            <person name="Urmite Genomes Urmite Genomes"/>
        </authorList>
    </citation>
    <scope>NUCLEOTIDE SEQUENCE</scope>
    <source>
        <strain evidence="1">11W110_air</strain>
    </source>
</reference>
<sequence length="230" mass="25391">MTRQGPAARALAWAADYAYVVRWQVQGFLRRQDPAAYLSPPATGPRRLPVILIPGVYENWQFLRPLAVHLSTRGHPVHTVAPLGYNRGRIEDMARLVEAYLRARDVDAAAIVAHSKGGLVGKQVMLGPEGHRVRRMVAVNTPFSGSVYARFFLSPAIRAFSPRNPYLRRLQSSLEVNERITSVYATFDPHIPGGSRLDGGRNIVLASSGHFRPIGDTRLHAIVAQELADA</sequence>
<dbReference type="Gene3D" id="3.40.50.1820">
    <property type="entry name" value="alpha/beta hydrolase"/>
    <property type="match status" value="1"/>
</dbReference>
<organism evidence="1">
    <name type="scientific">Arthrobacter saudimassiliensis</name>
    <dbReference type="NCBI Taxonomy" id="1461584"/>
    <lineage>
        <taxon>Bacteria</taxon>
        <taxon>Bacillati</taxon>
        <taxon>Actinomycetota</taxon>
        <taxon>Actinomycetes</taxon>
        <taxon>Micrococcales</taxon>
        <taxon>Micrococcaceae</taxon>
        <taxon>Arthrobacter</taxon>
    </lineage>
</organism>
<proteinExistence type="predicted"/>
<dbReference type="SUPFAM" id="SSF53474">
    <property type="entry name" value="alpha/beta-Hydrolases"/>
    <property type="match status" value="1"/>
</dbReference>
<gene>
    <name evidence="1" type="ORF">BN1051_02319</name>
</gene>
<dbReference type="AlphaFoldDB" id="A0A078MVS8"/>
<protein>
    <submittedName>
        <fullName evidence="1">Alpha/beta hydrolase family protein</fullName>
    </submittedName>
</protein>
<name>A0A078MVS8_9MICC</name>